<dbReference type="OrthoDB" id="3269378at2759"/>
<accession>A0A4S8M2U2</accession>
<organism evidence="1 2">
    <name type="scientific">Dendrothele bispora (strain CBS 962.96)</name>
    <dbReference type="NCBI Taxonomy" id="1314807"/>
    <lineage>
        <taxon>Eukaryota</taxon>
        <taxon>Fungi</taxon>
        <taxon>Dikarya</taxon>
        <taxon>Basidiomycota</taxon>
        <taxon>Agaricomycotina</taxon>
        <taxon>Agaricomycetes</taxon>
        <taxon>Agaricomycetidae</taxon>
        <taxon>Agaricales</taxon>
        <taxon>Agaricales incertae sedis</taxon>
        <taxon>Dendrothele</taxon>
    </lineage>
</organism>
<dbReference type="EMBL" id="ML179187">
    <property type="protein sequence ID" value="THU96003.1"/>
    <property type="molecule type" value="Genomic_DNA"/>
</dbReference>
<keyword evidence="2" id="KW-1185">Reference proteome</keyword>
<dbReference type="Proteomes" id="UP000297245">
    <property type="component" value="Unassembled WGS sequence"/>
</dbReference>
<name>A0A4S8M2U2_DENBC</name>
<evidence type="ECO:0000313" key="1">
    <source>
        <dbReference type="EMBL" id="THU96003.1"/>
    </source>
</evidence>
<gene>
    <name evidence="1" type="ORF">K435DRAFT_110563</name>
</gene>
<evidence type="ECO:0000313" key="2">
    <source>
        <dbReference type="Proteomes" id="UP000297245"/>
    </source>
</evidence>
<reference evidence="1 2" key="1">
    <citation type="journal article" date="2019" name="Nat. Ecol. Evol.">
        <title>Megaphylogeny resolves global patterns of mushroom evolution.</title>
        <authorList>
            <person name="Varga T."/>
            <person name="Krizsan K."/>
            <person name="Foldi C."/>
            <person name="Dima B."/>
            <person name="Sanchez-Garcia M."/>
            <person name="Sanchez-Ramirez S."/>
            <person name="Szollosi G.J."/>
            <person name="Szarkandi J.G."/>
            <person name="Papp V."/>
            <person name="Albert L."/>
            <person name="Andreopoulos W."/>
            <person name="Angelini C."/>
            <person name="Antonin V."/>
            <person name="Barry K.W."/>
            <person name="Bougher N.L."/>
            <person name="Buchanan P."/>
            <person name="Buyck B."/>
            <person name="Bense V."/>
            <person name="Catcheside P."/>
            <person name="Chovatia M."/>
            <person name="Cooper J."/>
            <person name="Damon W."/>
            <person name="Desjardin D."/>
            <person name="Finy P."/>
            <person name="Geml J."/>
            <person name="Haridas S."/>
            <person name="Hughes K."/>
            <person name="Justo A."/>
            <person name="Karasinski D."/>
            <person name="Kautmanova I."/>
            <person name="Kiss B."/>
            <person name="Kocsube S."/>
            <person name="Kotiranta H."/>
            <person name="LaButti K.M."/>
            <person name="Lechner B.E."/>
            <person name="Liimatainen K."/>
            <person name="Lipzen A."/>
            <person name="Lukacs Z."/>
            <person name="Mihaltcheva S."/>
            <person name="Morgado L.N."/>
            <person name="Niskanen T."/>
            <person name="Noordeloos M.E."/>
            <person name="Ohm R.A."/>
            <person name="Ortiz-Santana B."/>
            <person name="Ovrebo C."/>
            <person name="Racz N."/>
            <person name="Riley R."/>
            <person name="Savchenko A."/>
            <person name="Shiryaev A."/>
            <person name="Soop K."/>
            <person name="Spirin V."/>
            <person name="Szebenyi C."/>
            <person name="Tomsovsky M."/>
            <person name="Tulloss R.E."/>
            <person name="Uehling J."/>
            <person name="Grigoriev I.V."/>
            <person name="Vagvolgyi C."/>
            <person name="Papp T."/>
            <person name="Martin F.M."/>
            <person name="Miettinen O."/>
            <person name="Hibbett D.S."/>
            <person name="Nagy L.G."/>
        </authorList>
    </citation>
    <scope>NUCLEOTIDE SEQUENCE [LARGE SCALE GENOMIC DNA]</scope>
    <source>
        <strain evidence="1 2">CBS 962.96</strain>
    </source>
</reference>
<proteinExistence type="predicted"/>
<dbReference type="AlphaFoldDB" id="A0A4S8M2U2"/>
<protein>
    <submittedName>
        <fullName evidence="1">Uncharacterized protein</fullName>
    </submittedName>
</protein>
<sequence length="112" mass="12819">MHKSKVDLIKKNRENQTNYGYLNQVALIQSSGSGKSRMVDELAKLMPTIPINLRASADTKRESSGCYHLQTLTDRRTQNTHILLPTPPSEIFSFKNPFLSTMPYFKRVSIEF</sequence>